<accession>A0A1X7M3Q6</accession>
<protein>
    <recommendedName>
        <fullName evidence="1">CdiI immunity protein domain-containing protein</fullName>
    </recommendedName>
</protein>
<evidence type="ECO:0000259" key="1">
    <source>
        <dbReference type="Pfam" id="PF18593"/>
    </source>
</evidence>
<feature type="domain" description="CdiI immunity protein" evidence="1">
    <location>
        <begin position="7"/>
        <end position="93"/>
    </location>
</feature>
<evidence type="ECO:0000313" key="2">
    <source>
        <dbReference type="EMBL" id="SMG60818.1"/>
    </source>
</evidence>
<evidence type="ECO:0000313" key="3">
    <source>
        <dbReference type="Proteomes" id="UP000193228"/>
    </source>
</evidence>
<dbReference type="Pfam" id="PF18593">
    <property type="entry name" value="CdiI_2"/>
    <property type="match status" value="1"/>
</dbReference>
<name>A0A1X7M3Q6_9BURK</name>
<dbReference type="Proteomes" id="UP000193228">
    <property type="component" value="Unassembled WGS sequence"/>
</dbReference>
<organism evidence="2 3">
    <name type="scientific">Paraburkholderia susongensis</name>
    <dbReference type="NCBI Taxonomy" id="1515439"/>
    <lineage>
        <taxon>Bacteria</taxon>
        <taxon>Pseudomonadati</taxon>
        <taxon>Pseudomonadota</taxon>
        <taxon>Betaproteobacteria</taxon>
        <taxon>Burkholderiales</taxon>
        <taxon>Burkholderiaceae</taxon>
        <taxon>Paraburkholderia</taxon>
    </lineage>
</organism>
<keyword evidence="3" id="KW-1185">Reference proteome</keyword>
<dbReference type="EMBL" id="FXAT01000018">
    <property type="protein sequence ID" value="SMG60818.1"/>
    <property type="molecule type" value="Genomic_DNA"/>
</dbReference>
<proteinExistence type="predicted"/>
<dbReference type="AlphaFoldDB" id="A0A1X7M3Q6"/>
<dbReference type="OrthoDB" id="8852337at2"/>
<sequence length="97" mass="11327">MMNEESYPQFYVLFGGYLNQDSDLWGDTLEEVVSCFKRDSSPQEIADMLCEIDKFEQEAGENLDEKFYAAYGFDFNPILWGYTTASFFDELRGLLRD</sequence>
<dbReference type="InterPro" id="IPR041129">
    <property type="entry name" value="CdiI_2"/>
</dbReference>
<reference evidence="3" key="1">
    <citation type="submission" date="2017-04" db="EMBL/GenBank/DDBJ databases">
        <authorList>
            <person name="Varghese N."/>
            <person name="Submissions S."/>
        </authorList>
    </citation>
    <scope>NUCLEOTIDE SEQUENCE [LARGE SCALE GENOMIC DNA]</scope>
    <source>
        <strain evidence="3">LMG 29540</strain>
    </source>
</reference>
<gene>
    <name evidence="2" type="ORF">SAMN06265784_1184</name>
</gene>